<dbReference type="InterPro" id="IPR003593">
    <property type="entry name" value="AAA+_ATPase"/>
</dbReference>
<dbReference type="EMBL" id="JAIQCV010000007">
    <property type="protein sequence ID" value="KAH1082086.1"/>
    <property type="molecule type" value="Genomic_DNA"/>
</dbReference>
<organism evidence="11 12">
    <name type="scientific">Gossypium stocksii</name>
    <dbReference type="NCBI Taxonomy" id="47602"/>
    <lineage>
        <taxon>Eukaryota</taxon>
        <taxon>Viridiplantae</taxon>
        <taxon>Streptophyta</taxon>
        <taxon>Embryophyta</taxon>
        <taxon>Tracheophyta</taxon>
        <taxon>Spermatophyta</taxon>
        <taxon>Magnoliopsida</taxon>
        <taxon>eudicotyledons</taxon>
        <taxon>Gunneridae</taxon>
        <taxon>Pentapetalae</taxon>
        <taxon>rosids</taxon>
        <taxon>malvids</taxon>
        <taxon>Malvales</taxon>
        <taxon>Malvaceae</taxon>
        <taxon>Malvoideae</taxon>
        <taxon>Gossypium</taxon>
    </lineage>
</organism>
<dbReference type="Pfam" id="PF00004">
    <property type="entry name" value="AAA"/>
    <property type="match status" value="2"/>
</dbReference>
<accession>A0A9D4A0K3</accession>
<dbReference type="OrthoDB" id="10251412at2759"/>
<dbReference type="Gene3D" id="3.40.50.300">
    <property type="entry name" value="P-loop containing nucleotide triphosphate hydrolases"/>
    <property type="match status" value="2"/>
</dbReference>
<dbReference type="GO" id="GO:0005524">
    <property type="term" value="F:ATP binding"/>
    <property type="evidence" value="ECO:0007669"/>
    <property type="project" value="UniProtKB-KW"/>
</dbReference>
<feature type="domain" description="AAA+ ATPase" evidence="10">
    <location>
        <begin position="235"/>
        <end position="389"/>
    </location>
</feature>
<evidence type="ECO:0000256" key="1">
    <source>
        <dbReference type="ARBA" id="ARBA00001946"/>
    </source>
</evidence>
<feature type="transmembrane region" description="Helical" evidence="9">
    <location>
        <begin position="12"/>
        <end position="29"/>
    </location>
</feature>
<evidence type="ECO:0000313" key="11">
    <source>
        <dbReference type="EMBL" id="KAH1082086.1"/>
    </source>
</evidence>
<dbReference type="InterPro" id="IPR058017">
    <property type="entry name" value="At3g28540-like_C"/>
</dbReference>
<evidence type="ECO:0000256" key="2">
    <source>
        <dbReference type="ARBA" id="ARBA00007448"/>
    </source>
</evidence>
<dbReference type="InterPro" id="IPR050747">
    <property type="entry name" value="Mitochondrial_chaperone_BCS1"/>
</dbReference>
<feature type="region of interest" description="Disordered" evidence="8">
    <location>
        <begin position="304"/>
        <end position="328"/>
    </location>
</feature>
<keyword evidence="5" id="KW-0460">Magnesium</keyword>
<evidence type="ECO:0000256" key="8">
    <source>
        <dbReference type="SAM" id="MobiDB-lite"/>
    </source>
</evidence>
<evidence type="ECO:0000313" key="12">
    <source>
        <dbReference type="Proteomes" id="UP000828251"/>
    </source>
</evidence>
<dbReference type="Pfam" id="PF25568">
    <property type="entry name" value="AAA_lid_At3g28540"/>
    <property type="match status" value="2"/>
</dbReference>
<evidence type="ECO:0000256" key="9">
    <source>
        <dbReference type="SAM" id="Phobius"/>
    </source>
</evidence>
<evidence type="ECO:0000256" key="6">
    <source>
        <dbReference type="ARBA" id="ARBA00049360"/>
    </source>
</evidence>
<comment type="cofactor">
    <cofactor evidence="1">
        <name>Mg(2+)</name>
        <dbReference type="ChEBI" id="CHEBI:18420"/>
    </cofactor>
</comment>
<keyword evidence="12" id="KW-1185">Reference proteome</keyword>
<evidence type="ECO:0000256" key="3">
    <source>
        <dbReference type="ARBA" id="ARBA00022801"/>
    </source>
</evidence>
<dbReference type="InterPro" id="IPR027417">
    <property type="entry name" value="P-loop_NTPase"/>
</dbReference>
<keyword evidence="7" id="KW-0175">Coiled coil</keyword>
<dbReference type="InterPro" id="IPR003960">
    <property type="entry name" value="ATPase_AAA_CS"/>
</dbReference>
<dbReference type="PANTHER" id="PTHR23070">
    <property type="entry name" value="BCS1 AAA-TYPE ATPASE"/>
    <property type="match status" value="1"/>
</dbReference>
<keyword evidence="9" id="KW-0472">Membrane</keyword>
<feature type="domain" description="AAA+ ATPase" evidence="10">
    <location>
        <begin position="714"/>
        <end position="862"/>
    </location>
</feature>
<sequence length="967" mass="111041">MLKELPSLSTILSAYASISAIAMLFRTILNEMLPERMQNYIASKIYDFTAAYFSSDFTFIIEDRWRAGDNQMFRAVEIYLPIIIGPSSDSILVGLDDSSDPTAPPKRSIPVDCRIKDNYDGLRLEWTLSSIDPKKFYVPPKRFFSLTCKKRDRERVEQRYFPFINKTAQEIINKNESLSIYTYDQECSMWEPTVFKHPATFETLAMEPNLKEFIMKDLDSFVERKEFFENVGRAWKRGYLLYGPPGTGKSSLVAAIANYMRYDVYDLQFQSVRNDSDLRRILTCTTNRSILLIEDIDCSTKVSHNRTKVKEKSEEEEEEDDEDRDEINRPFSIDTGVTLSGLLNFIDGLWSSCGNERIIIFTTNHKEKLDPALLRPGRMDVHIYMGYCSPAGFRKLAASYLGIKDDRLFGCIDDMIKSIEVTPAEVAQQLMISDEPEVALQGLIEFLNAKKDTEEVAIEEKENSIEEEEVTEELEKMATVWNDLPSFSTLLSAYASISAMAMLIRTILNEMVPERMRNYITSKIYDLTATYFSSEFTFVIEDRWHAGDNQMFRAAGLYLPNIIGPSSDSILVGFDESSDPTEPPKRSIPVDCTITDDFQGIPLKWTLSSVETKKYYVPNKRFFSLTCKKSDRERVEQEYFPYINKTAQAILSKSESLNIYTYDQDCSMWEPTVFKHPATFDTLAMEPDLKEFIMKDLDSFVKRKEFFANVGRAWKRGYLLYGPPGTGKSSLVAAIANHMRYDVYDLQFQSVRNDSDLRRVLTSTTNRSILLIEDIDCSTKVTHDRTKVKENCEEEENDELKHPYGTDPGVTLSGLLNFIDGLWSSCGNERIIIFTTNHKEKLDPALLRPGRMDVHIYMGYCSPAGFRKLAASYLEIKDDKLFGRIDDMIKSVEVTPAEVAQQLMISNEPKVALESLIEFLNTKKKDIEEAAVKEKEKSNNEQQESEKQIERQNSEFVESETRCIYLT</sequence>
<protein>
    <recommendedName>
        <fullName evidence="10">AAA+ ATPase domain-containing protein</fullName>
    </recommendedName>
</protein>
<keyword evidence="3" id="KW-0378">Hydrolase</keyword>
<dbReference type="AlphaFoldDB" id="A0A9D4A0K3"/>
<evidence type="ECO:0000256" key="5">
    <source>
        <dbReference type="ARBA" id="ARBA00022842"/>
    </source>
</evidence>
<keyword evidence="9" id="KW-0812">Transmembrane</keyword>
<feature type="compositionally biased region" description="Basic and acidic residues" evidence="8">
    <location>
        <begin position="931"/>
        <end position="953"/>
    </location>
</feature>
<comment type="caution">
    <text evidence="11">The sequence shown here is derived from an EMBL/GenBank/DDBJ whole genome shotgun (WGS) entry which is preliminary data.</text>
</comment>
<dbReference type="GO" id="GO:0006950">
    <property type="term" value="P:response to stress"/>
    <property type="evidence" value="ECO:0007669"/>
    <property type="project" value="UniProtKB-ARBA"/>
</dbReference>
<dbReference type="CDD" id="cd19510">
    <property type="entry name" value="RecA-like_BCS1"/>
    <property type="match status" value="2"/>
</dbReference>
<dbReference type="SMART" id="SM00382">
    <property type="entry name" value="AAA"/>
    <property type="match status" value="2"/>
</dbReference>
<dbReference type="GO" id="GO:0016887">
    <property type="term" value="F:ATP hydrolysis activity"/>
    <property type="evidence" value="ECO:0007669"/>
    <property type="project" value="InterPro"/>
</dbReference>
<reference evidence="11 12" key="1">
    <citation type="journal article" date="2021" name="Plant Biotechnol. J.">
        <title>Multi-omics assisted identification of the key and species-specific regulatory components of drought-tolerant mechanisms in Gossypium stocksii.</title>
        <authorList>
            <person name="Yu D."/>
            <person name="Ke L."/>
            <person name="Zhang D."/>
            <person name="Wu Y."/>
            <person name="Sun Y."/>
            <person name="Mei J."/>
            <person name="Sun J."/>
            <person name="Sun Y."/>
        </authorList>
    </citation>
    <scope>NUCLEOTIDE SEQUENCE [LARGE SCALE GENOMIC DNA]</scope>
    <source>
        <strain evidence="12">cv. E1</strain>
        <tissue evidence="11">Leaf</tissue>
    </source>
</reference>
<comment type="similarity">
    <text evidence="2">Belongs to the AAA ATPase family. BCS1 subfamily.</text>
</comment>
<proteinExistence type="inferred from homology"/>
<name>A0A9D4A0K3_9ROSI</name>
<dbReference type="Pfam" id="PF14363">
    <property type="entry name" value="AAA_assoc"/>
    <property type="match status" value="2"/>
</dbReference>
<evidence type="ECO:0000256" key="4">
    <source>
        <dbReference type="ARBA" id="ARBA00022840"/>
    </source>
</evidence>
<keyword evidence="9" id="KW-1133">Transmembrane helix</keyword>
<feature type="coiled-coil region" evidence="7">
    <location>
        <begin position="444"/>
        <end position="471"/>
    </location>
</feature>
<evidence type="ECO:0000259" key="10">
    <source>
        <dbReference type="SMART" id="SM00382"/>
    </source>
</evidence>
<dbReference type="Gene3D" id="6.10.280.40">
    <property type="match status" value="2"/>
</dbReference>
<gene>
    <name evidence="11" type="ORF">J1N35_021847</name>
</gene>
<dbReference type="InterPro" id="IPR003959">
    <property type="entry name" value="ATPase_AAA_core"/>
</dbReference>
<dbReference type="PROSITE" id="PS00674">
    <property type="entry name" value="AAA"/>
    <property type="match status" value="2"/>
</dbReference>
<keyword evidence="4" id="KW-0067">ATP-binding</keyword>
<evidence type="ECO:0000256" key="7">
    <source>
        <dbReference type="SAM" id="Coils"/>
    </source>
</evidence>
<feature type="region of interest" description="Disordered" evidence="8">
    <location>
        <begin position="931"/>
        <end position="967"/>
    </location>
</feature>
<dbReference type="InterPro" id="IPR025753">
    <property type="entry name" value="AAA_N_dom"/>
</dbReference>
<dbReference type="SUPFAM" id="SSF52540">
    <property type="entry name" value="P-loop containing nucleoside triphosphate hydrolases"/>
    <property type="match status" value="2"/>
</dbReference>
<comment type="catalytic activity">
    <reaction evidence="6">
        <text>ATP + H2O = ADP + phosphate + H(+)</text>
        <dbReference type="Rhea" id="RHEA:13065"/>
        <dbReference type="ChEBI" id="CHEBI:15377"/>
        <dbReference type="ChEBI" id="CHEBI:15378"/>
        <dbReference type="ChEBI" id="CHEBI:30616"/>
        <dbReference type="ChEBI" id="CHEBI:43474"/>
        <dbReference type="ChEBI" id="CHEBI:456216"/>
    </reaction>
</comment>
<keyword evidence="4" id="KW-0547">Nucleotide-binding</keyword>
<feature type="compositionally biased region" description="Acidic residues" evidence="8">
    <location>
        <begin position="314"/>
        <end position="325"/>
    </location>
</feature>
<dbReference type="Proteomes" id="UP000828251">
    <property type="component" value="Unassembled WGS sequence"/>
</dbReference>